<dbReference type="Gene3D" id="2.160.10.10">
    <property type="entry name" value="Hexapeptide repeat proteins"/>
    <property type="match status" value="1"/>
</dbReference>
<evidence type="ECO:0000313" key="4">
    <source>
        <dbReference type="Proteomes" id="UP000051373"/>
    </source>
</evidence>
<feature type="domain" description="Nucleotidyl transferase" evidence="1">
    <location>
        <begin position="4"/>
        <end position="230"/>
    </location>
</feature>
<evidence type="ECO:0000313" key="3">
    <source>
        <dbReference type="EMBL" id="KPK63072.1"/>
    </source>
</evidence>
<reference evidence="3 4" key="1">
    <citation type="journal article" date="2015" name="Microbiome">
        <title>Genomic resolution of linkages in carbon, nitrogen, and sulfur cycling among widespread estuary sediment bacteria.</title>
        <authorList>
            <person name="Baker B.J."/>
            <person name="Lazar C.S."/>
            <person name="Teske A.P."/>
            <person name="Dick G.J."/>
        </authorList>
    </citation>
    <scope>NUCLEOTIDE SEQUENCE [LARGE SCALE GENOMIC DNA]</scope>
    <source>
        <strain evidence="3">SM23_42</strain>
    </source>
</reference>
<organism evidence="3 4">
    <name type="scientific">candidate division WOR_3 bacterium SM23_42</name>
    <dbReference type="NCBI Taxonomy" id="1703779"/>
    <lineage>
        <taxon>Bacteria</taxon>
        <taxon>Bacteria division WOR-3</taxon>
    </lineage>
</organism>
<dbReference type="InterPro" id="IPR056729">
    <property type="entry name" value="GMPPB_C"/>
</dbReference>
<dbReference type="Pfam" id="PF00483">
    <property type="entry name" value="NTP_transferase"/>
    <property type="match status" value="1"/>
</dbReference>
<evidence type="ECO:0000259" key="1">
    <source>
        <dbReference type="Pfam" id="PF00483"/>
    </source>
</evidence>
<dbReference type="Pfam" id="PF25087">
    <property type="entry name" value="GMPPB_C"/>
    <property type="match status" value="1"/>
</dbReference>
<dbReference type="InterPro" id="IPR029044">
    <property type="entry name" value="Nucleotide-diphossugar_trans"/>
</dbReference>
<comment type="caution">
    <text evidence="3">The sequence shown here is derived from an EMBL/GenBank/DDBJ whole genome shotgun (WGS) entry which is preliminary data.</text>
</comment>
<gene>
    <name evidence="3" type="ORF">AMJ83_08335</name>
</gene>
<dbReference type="SUPFAM" id="SSF53448">
    <property type="entry name" value="Nucleotide-diphospho-sugar transferases"/>
    <property type="match status" value="1"/>
</dbReference>
<proteinExistence type="predicted"/>
<dbReference type="Gene3D" id="3.90.550.10">
    <property type="entry name" value="Spore Coat Polysaccharide Biosynthesis Protein SpsA, Chain A"/>
    <property type="match status" value="1"/>
</dbReference>
<dbReference type="PANTHER" id="PTHR42883:SF2">
    <property type="entry name" value="THYMIDYLYLTRANSFERASE"/>
    <property type="match status" value="1"/>
</dbReference>
<name>A0A0S8FQN0_UNCW3</name>
<dbReference type="InterPro" id="IPR005835">
    <property type="entry name" value="NTP_transferase_dom"/>
</dbReference>
<evidence type="ECO:0000259" key="2">
    <source>
        <dbReference type="Pfam" id="PF25087"/>
    </source>
</evidence>
<dbReference type="Proteomes" id="UP000051373">
    <property type="component" value="Unassembled WGS sequence"/>
</dbReference>
<dbReference type="AlphaFoldDB" id="A0A0S8FQN0"/>
<dbReference type="STRING" id="1703779.AMJ83_08335"/>
<dbReference type="PATRIC" id="fig|1703779.3.peg.419"/>
<protein>
    <submittedName>
        <fullName evidence="3">Uncharacterized protein</fullName>
    </submittedName>
</protein>
<accession>A0A0S8FQN0</accession>
<feature type="domain" description="Mannose-1-phosphate guanyltransferase C-terminal" evidence="2">
    <location>
        <begin position="243"/>
        <end position="307"/>
    </location>
</feature>
<dbReference type="EMBL" id="LJUJ01000019">
    <property type="protein sequence ID" value="KPK63072.1"/>
    <property type="molecule type" value="Genomic_DNA"/>
</dbReference>
<dbReference type="PANTHER" id="PTHR42883">
    <property type="entry name" value="GLUCOSE-1-PHOSPHATE THYMIDYLTRANSFERASE"/>
    <property type="match status" value="1"/>
</dbReference>
<sequence length="322" mass="35330">MNIIIPVAGEGTRLRPHTHAVPKSLLCVAGKPILGHILDHLEGLDISTLSVVLGEKGDSVIDFCKKYPYKFKYVIQEERLGLGHAIHLGAQGLTGATMVLLGDAIIDVDYRSFCSSDANVLAVKEVADPQRFGIVEAKGDDVVYVEEKPKQPRSNLAIVGLYYFQSVEKISEAINYIMQKDIRTKNEYQLTDALRHLLDTGEKFRIAKIEQWYDCGTAASLLDTNRHLLKKTQHYTKRGNSIIIPPVYIADSARITEAVIGPNVSIGEDVVINSSIVKDSIINNGAKVENALLVESIIGVKASVKSGYKRLSVSDSSVVEFP</sequence>